<organism evidence="1 2">
    <name type="scientific">Cryptolaemus montrouzieri</name>
    <dbReference type="NCBI Taxonomy" id="559131"/>
    <lineage>
        <taxon>Eukaryota</taxon>
        <taxon>Metazoa</taxon>
        <taxon>Ecdysozoa</taxon>
        <taxon>Arthropoda</taxon>
        <taxon>Hexapoda</taxon>
        <taxon>Insecta</taxon>
        <taxon>Pterygota</taxon>
        <taxon>Neoptera</taxon>
        <taxon>Endopterygota</taxon>
        <taxon>Coleoptera</taxon>
        <taxon>Polyphaga</taxon>
        <taxon>Cucujiformia</taxon>
        <taxon>Coccinelloidea</taxon>
        <taxon>Coccinellidae</taxon>
        <taxon>Scymninae</taxon>
        <taxon>Scymnini</taxon>
        <taxon>Cryptolaemus</taxon>
    </lineage>
</organism>
<name>A0ABD2N073_9CUCU</name>
<dbReference type="Proteomes" id="UP001516400">
    <property type="component" value="Unassembled WGS sequence"/>
</dbReference>
<evidence type="ECO:0000313" key="1">
    <source>
        <dbReference type="EMBL" id="KAL3271654.1"/>
    </source>
</evidence>
<protein>
    <recommendedName>
        <fullName evidence="3">Endonuclease-reverse transcriptase</fullName>
    </recommendedName>
</protein>
<accession>A0ABD2N073</accession>
<gene>
    <name evidence="1" type="ORF">HHI36_022128</name>
</gene>
<sequence length="177" mass="21299">MFIIIIVTIKLGQENQKAEITRRIDIPINLRKRAYDSCILPVASYGLESMTITKHSANRLRTTQKAMERAMLGTSLKDRVRNDEIRRRTRVSDIIKRTAELKWRWVGHVARQDREKWTLRVIQWRPRETKRSTGRPQRRWIDDIKDQVGGQWLRIAQDRHEWKRHGEDYDQKWTEEG</sequence>
<reference evidence="1 2" key="1">
    <citation type="journal article" date="2021" name="BMC Biol.">
        <title>Horizontally acquired antibacterial genes associated with adaptive radiation of ladybird beetles.</title>
        <authorList>
            <person name="Li H.S."/>
            <person name="Tang X.F."/>
            <person name="Huang Y.H."/>
            <person name="Xu Z.Y."/>
            <person name="Chen M.L."/>
            <person name="Du X.Y."/>
            <person name="Qiu B.Y."/>
            <person name="Chen P.T."/>
            <person name="Zhang W."/>
            <person name="Slipinski A."/>
            <person name="Escalona H.E."/>
            <person name="Waterhouse R.M."/>
            <person name="Zwick A."/>
            <person name="Pang H."/>
        </authorList>
    </citation>
    <scope>NUCLEOTIDE SEQUENCE [LARGE SCALE GENOMIC DNA]</scope>
    <source>
        <strain evidence="1">SYSU2018</strain>
    </source>
</reference>
<dbReference type="AlphaFoldDB" id="A0ABD2N073"/>
<evidence type="ECO:0000313" key="2">
    <source>
        <dbReference type="Proteomes" id="UP001516400"/>
    </source>
</evidence>
<evidence type="ECO:0008006" key="3">
    <source>
        <dbReference type="Google" id="ProtNLM"/>
    </source>
</evidence>
<comment type="caution">
    <text evidence="1">The sequence shown here is derived from an EMBL/GenBank/DDBJ whole genome shotgun (WGS) entry which is preliminary data.</text>
</comment>
<dbReference type="PANTHER" id="PTHR47027">
    <property type="entry name" value="REVERSE TRANSCRIPTASE DOMAIN-CONTAINING PROTEIN"/>
    <property type="match status" value="1"/>
</dbReference>
<dbReference type="EMBL" id="JABFTP020000042">
    <property type="protein sequence ID" value="KAL3271654.1"/>
    <property type="molecule type" value="Genomic_DNA"/>
</dbReference>
<dbReference type="PANTHER" id="PTHR47027:SF20">
    <property type="entry name" value="REVERSE TRANSCRIPTASE-LIKE PROTEIN WITH RNA-DIRECTED DNA POLYMERASE DOMAIN"/>
    <property type="match status" value="1"/>
</dbReference>
<keyword evidence="2" id="KW-1185">Reference proteome</keyword>
<proteinExistence type="predicted"/>